<sequence>MENKYEKFNLILSIIGLIGSFVFALFEKQTIALIALVLGLICFYGWIQFKGFTGRKKWGLLLLGGAVLLMGTSAYILFGSLEPELAQKKDSTINSSTVSIKDTTTSSKESSVKTHYTQNQLPDSWQPIVDFSVHNQIKITDTGHLTIDFRFQNKSISGKVLSETSGKEITTFNLYESNGVPTVESLNLDLAADTYSIVLTENQTYQEKEQEEKMEWKATFVSFESNEKEPNNDMESAIVLKNGNEISANFTQEDELDYYKFLAENAGTLKVTTTMYMGAVDFALLDQDGKEIKTNNFYDSEASMKEPKTEELMFDLEAGTYYVRYKKKDTGKYEIKLDFTISNSVLKTKNDTLEKSLEVNSGDTKNMFFSMQDDCHYFKITAAQSGKLKVRVSANFQSMELEIINAADKLTVKKENLYLNGSEKEVKSEELEYDLDAGTYYIKCKRNSSSTGNYEIAINWL</sequence>
<keyword evidence="3" id="KW-1185">Reference proteome</keyword>
<dbReference type="RefSeq" id="WP_111248582.1">
    <property type="nucleotide sequence ID" value="NZ_PIEU01000111.1"/>
</dbReference>
<dbReference type="AlphaFoldDB" id="A0A2W4BFY4"/>
<name>A0A2W4BFY4_9ENTE</name>
<dbReference type="EMBL" id="PIEU01000111">
    <property type="protein sequence ID" value="PZL70939.1"/>
    <property type="molecule type" value="Genomic_DNA"/>
</dbReference>
<dbReference type="Proteomes" id="UP000249828">
    <property type="component" value="Unassembled WGS sequence"/>
</dbReference>
<dbReference type="STRING" id="1077675.BCR22_14220"/>
<dbReference type="Gene3D" id="2.60.120.380">
    <property type="match status" value="2"/>
</dbReference>
<comment type="caution">
    <text evidence="2">The sequence shown here is derived from an EMBL/GenBank/DDBJ whole genome shotgun (WGS) entry which is preliminary data.</text>
</comment>
<feature type="transmembrane region" description="Helical" evidence="1">
    <location>
        <begin position="59"/>
        <end position="78"/>
    </location>
</feature>
<keyword evidence="1" id="KW-0812">Transmembrane</keyword>
<evidence type="ECO:0000256" key="1">
    <source>
        <dbReference type="SAM" id="Phobius"/>
    </source>
</evidence>
<reference evidence="2 3" key="1">
    <citation type="submission" date="2017-11" db="EMBL/GenBank/DDBJ databases">
        <title>Draft genome sequence of Enterococcus plantarum TRW2 strain isolated from lettuce.</title>
        <authorList>
            <person name="Kim E.B."/>
            <person name="Marco M.L."/>
            <person name="Williams T.R."/>
            <person name="You I.H."/>
        </authorList>
    </citation>
    <scope>NUCLEOTIDE SEQUENCE [LARGE SCALE GENOMIC DNA]</scope>
    <source>
        <strain evidence="2 3">TRW2</strain>
    </source>
</reference>
<gene>
    <name evidence="2" type="ORF">CI088_13725</name>
</gene>
<accession>A0A2W4BFY4</accession>
<protein>
    <recommendedName>
        <fullName evidence="4">Peptidase C-terminal archaeal/bacterial domain-containing protein</fullName>
    </recommendedName>
</protein>
<evidence type="ECO:0000313" key="3">
    <source>
        <dbReference type="Proteomes" id="UP000249828"/>
    </source>
</evidence>
<keyword evidence="1" id="KW-1133">Transmembrane helix</keyword>
<dbReference type="SUPFAM" id="SSF89260">
    <property type="entry name" value="Collagen-binding domain"/>
    <property type="match status" value="2"/>
</dbReference>
<evidence type="ECO:0008006" key="4">
    <source>
        <dbReference type="Google" id="ProtNLM"/>
    </source>
</evidence>
<feature type="transmembrane region" description="Helical" evidence="1">
    <location>
        <begin position="7"/>
        <end position="25"/>
    </location>
</feature>
<keyword evidence="1" id="KW-0472">Membrane</keyword>
<evidence type="ECO:0000313" key="2">
    <source>
        <dbReference type="EMBL" id="PZL70939.1"/>
    </source>
</evidence>
<feature type="transmembrane region" description="Helical" evidence="1">
    <location>
        <begin position="31"/>
        <end position="47"/>
    </location>
</feature>
<organism evidence="2 3">
    <name type="scientific">Enterococcus plantarum</name>
    <dbReference type="NCBI Taxonomy" id="1077675"/>
    <lineage>
        <taxon>Bacteria</taxon>
        <taxon>Bacillati</taxon>
        <taxon>Bacillota</taxon>
        <taxon>Bacilli</taxon>
        <taxon>Lactobacillales</taxon>
        <taxon>Enterococcaceae</taxon>
        <taxon>Enterococcus</taxon>
    </lineage>
</organism>
<proteinExistence type="predicted"/>